<dbReference type="GO" id="GO:0002949">
    <property type="term" value="P:tRNA threonylcarbamoyladenosine modification"/>
    <property type="evidence" value="ECO:0007669"/>
    <property type="project" value="InterPro"/>
</dbReference>
<evidence type="ECO:0000256" key="6">
    <source>
        <dbReference type="ARBA" id="ARBA00022723"/>
    </source>
</evidence>
<gene>
    <name evidence="12" type="ORF">Rsub_10831</name>
</gene>
<evidence type="ECO:0000256" key="9">
    <source>
        <dbReference type="ARBA" id="ARBA00022842"/>
    </source>
</evidence>
<dbReference type="Gene3D" id="3.40.50.300">
    <property type="entry name" value="P-loop containing nucleotide triphosphate hydrolases"/>
    <property type="match status" value="1"/>
</dbReference>
<comment type="subcellular location">
    <subcellularLocation>
        <location evidence="1">Cytoplasm</location>
    </subcellularLocation>
</comment>
<dbReference type="STRING" id="307507.A0A2V0PHY3"/>
<protein>
    <recommendedName>
        <fullName evidence="3">tRNA threonylcarbamoyladenosine biosynthesis protein TsaE</fullName>
    </recommendedName>
    <alternativeName>
        <fullName evidence="10">t(6)A37 threonylcarbamoyladenosine biosynthesis protein TsaE</fullName>
    </alternativeName>
</protein>
<dbReference type="GO" id="GO:0005524">
    <property type="term" value="F:ATP binding"/>
    <property type="evidence" value="ECO:0007669"/>
    <property type="project" value="UniProtKB-KW"/>
</dbReference>
<keyword evidence="13" id="KW-1185">Reference proteome</keyword>
<keyword evidence="4" id="KW-0963">Cytoplasm</keyword>
<dbReference type="Pfam" id="PF02367">
    <property type="entry name" value="TsaE"/>
    <property type="match status" value="1"/>
</dbReference>
<comment type="similarity">
    <text evidence="2">Belongs to the TsaE family.</text>
</comment>
<evidence type="ECO:0000256" key="10">
    <source>
        <dbReference type="ARBA" id="ARBA00032441"/>
    </source>
</evidence>
<dbReference type="InParanoid" id="A0A2V0PHY3"/>
<evidence type="ECO:0000256" key="4">
    <source>
        <dbReference type="ARBA" id="ARBA00022490"/>
    </source>
</evidence>
<sequence>MQATRCAGHARHAGCVGAARRHLPPVAPQRRQERRQIASVRAFAGVPDWNGRCFVALSTGEAATSHLARLIAEELNPGDSLCLKGDKGAGKSLFAREFIRSVYSDPQKEVHPPAQSLASPSAAYGDHAGPPIQHLDLRPMAAPSDADRQALLESFESRVSLVECAERLQEWGAAPEQRLAIWIRRLPEADGAGGNDGAGASVRVITVVPHTGAWELRAGLLHAAVSRTGAPQGLLVLGDEMGASMIKGLPEGALLAKAA</sequence>
<name>A0A2V0PHY3_9CHLO</name>
<dbReference type="AlphaFoldDB" id="A0A2V0PHY3"/>
<keyword evidence="8" id="KW-0067">ATP-binding</keyword>
<reference evidence="12 13" key="1">
    <citation type="journal article" date="2018" name="Sci. Rep.">
        <title>Raphidocelis subcapitata (=Pseudokirchneriella subcapitata) provides an insight into genome evolution and environmental adaptations in the Sphaeropleales.</title>
        <authorList>
            <person name="Suzuki S."/>
            <person name="Yamaguchi H."/>
            <person name="Nakajima N."/>
            <person name="Kawachi M."/>
        </authorList>
    </citation>
    <scope>NUCLEOTIDE SEQUENCE [LARGE SCALE GENOMIC DNA]</scope>
    <source>
        <strain evidence="12 13">NIES-35</strain>
    </source>
</reference>
<accession>A0A2V0PHY3</accession>
<dbReference type="GO" id="GO:0005737">
    <property type="term" value="C:cytoplasm"/>
    <property type="evidence" value="ECO:0007669"/>
    <property type="project" value="UniProtKB-SubCell"/>
</dbReference>
<dbReference type="InterPro" id="IPR003442">
    <property type="entry name" value="T6A_TsaE"/>
</dbReference>
<dbReference type="PANTHER" id="PTHR33540:SF2">
    <property type="entry name" value="TRNA THREONYLCARBAMOYLADENOSINE BIOSYNTHESIS PROTEIN TSAE"/>
    <property type="match status" value="1"/>
</dbReference>
<evidence type="ECO:0000313" key="13">
    <source>
        <dbReference type="Proteomes" id="UP000247498"/>
    </source>
</evidence>
<evidence type="ECO:0000256" key="8">
    <source>
        <dbReference type="ARBA" id="ARBA00022840"/>
    </source>
</evidence>
<dbReference type="EMBL" id="BDRX01000130">
    <property type="protein sequence ID" value="GBF98642.1"/>
    <property type="molecule type" value="Genomic_DNA"/>
</dbReference>
<evidence type="ECO:0000256" key="5">
    <source>
        <dbReference type="ARBA" id="ARBA00022694"/>
    </source>
</evidence>
<keyword evidence="6" id="KW-0479">Metal-binding</keyword>
<keyword evidence="5" id="KW-0819">tRNA processing</keyword>
<keyword evidence="7" id="KW-0547">Nucleotide-binding</keyword>
<keyword evidence="9" id="KW-0460">Magnesium</keyword>
<evidence type="ECO:0000313" key="12">
    <source>
        <dbReference type="EMBL" id="GBF98642.1"/>
    </source>
</evidence>
<evidence type="ECO:0000256" key="1">
    <source>
        <dbReference type="ARBA" id="ARBA00004496"/>
    </source>
</evidence>
<feature type="region of interest" description="Disordered" evidence="11">
    <location>
        <begin position="108"/>
        <end position="132"/>
    </location>
</feature>
<proteinExistence type="inferred from homology"/>
<evidence type="ECO:0000256" key="3">
    <source>
        <dbReference type="ARBA" id="ARBA00019010"/>
    </source>
</evidence>
<dbReference type="GO" id="GO:0046872">
    <property type="term" value="F:metal ion binding"/>
    <property type="evidence" value="ECO:0007669"/>
    <property type="project" value="UniProtKB-KW"/>
</dbReference>
<dbReference type="InterPro" id="IPR027417">
    <property type="entry name" value="P-loop_NTPase"/>
</dbReference>
<evidence type="ECO:0000256" key="11">
    <source>
        <dbReference type="SAM" id="MobiDB-lite"/>
    </source>
</evidence>
<dbReference type="PANTHER" id="PTHR33540">
    <property type="entry name" value="TRNA THREONYLCARBAMOYLADENOSINE BIOSYNTHESIS PROTEIN TSAE"/>
    <property type="match status" value="1"/>
</dbReference>
<organism evidence="12 13">
    <name type="scientific">Raphidocelis subcapitata</name>
    <dbReference type="NCBI Taxonomy" id="307507"/>
    <lineage>
        <taxon>Eukaryota</taxon>
        <taxon>Viridiplantae</taxon>
        <taxon>Chlorophyta</taxon>
        <taxon>core chlorophytes</taxon>
        <taxon>Chlorophyceae</taxon>
        <taxon>CS clade</taxon>
        <taxon>Sphaeropleales</taxon>
        <taxon>Selenastraceae</taxon>
        <taxon>Raphidocelis</taxon>
    </lineage>
</organism>
<evidence type="ECO:0000256" key="7">
    <source>
        <dbReference type="ARBA" id="ARBA00022741"/>
    </source>
</evidence>
<dbReference type="OrthoDB" id="507945at2759"/>
<feature type="compositionally biased region" description="Low complexity" evidence="11">
    <location>
        <begin position="112"/>
        <end position="123"/>
    </location>
</feature>
<evidence type="ECO:0000256" key="2">
    <source>
        <dbReference type="ARBA" id="ARBA00007599"/>
    </source>
</evidence>
<dbReference type="Proteomes" id="UP000247498">
    <property type="component" value="Unassembled WGS sequence"/>
</dbReference>
<comment type="caution">
    <text evidence="12">The sequence shown here is derived from an EMBL/GenBank/DDBJ whole genome shotgun (WGS) entry which is preliminary data.</text>
</comment>